<dbReference type="PANTHER" id="PTHR22055">
    <property type="entry name" value="28 KDA HEAT- AND ACID-STABLE PHOSPHOPROTEIN PDGF-ASSOCIATED PROTEIN"/>
    <property type="match status" value="1"/>
</dbReference>
<dbReference type="eggNOG" id="KOG3375">
    <property type="taxonomic scope" value="Eukaryota"/>
</dbReference>
<accession>B4MAK3</accession>
<feature type="compositionally biased region" description="Basic and acidic residues" evidence="1">
    <location>
        <begin position="109"/>
        <end position="128"/>
    </location>
</feature>
<sequence>MPRGKFLNHKGRSRQFTPVEELQREQELEGSLKSIDGNNLDECVEETIFDGDNSNDNSHDKVIESGNGITKGKKLGGAVEGLIEISNPNRPIKKSQKYALLTDEAKGRLLEDPLIDKRRRERAREKPRSNSNQKTTSEANADLARLALVRKKREAAAEQRLAAKKENNSYQEATPSTSKSDISVKKKTNKHKSGGTGTTDFLKKSNADNENLSKFVKGRNGNKRNVSMQA</sequence>
<feature type="domain" description="Casein kinase substrate phosphoprotein PP28" evidence="2">
    <location>
        <begin position="87"/>
        <end position="166"/>
    </location>
</feature>
<dbReference type="HOGENOM" id="CLU_1066602_0_0_1"/>
<dbReference type="OMA" id="RQFTPVE"/>
<reference evidence="3 4" key="1">
    <citation type="journal article" date="2007" name="Nature">
        <title>Evolution of genes and genomes on the Drosophila phylogeny.</title>
        <authorList>
            <consortium name="Drosophila 12 Genomes Consortium"/>
            <person name="Clark A.G."/>
            <person name="Eisen M.B."/>
            <person name="Smith D.R."/>
            <person name="Bergman C.M."/>
            <person name="Oliver B."/>
            <person name="Markow T.A."/>
            <person name="Kaufman T.C."/>
            <person name="Kellis M."/>
            <person name="Gelbart W."/>
            <person name="Iyer V.N."/>
            <person name="Pollard D.A."/>
            <person name="Sackton T.B."/>
            <person name="Larracuente A.M."/>
            <person name="Singh N.D."/>
            <person name="Abad J.P."/>
            <person name="Abt D.N."/>
            <person name="Adryan B."/>
            <person name="Aguade M."/>
            <person name="Akashi H."/>
            <person name="Anderson W.W."/>
            <person name="Aquadro C.F."/>
            <person name="Ardell D.H."/>
            <person name="Arguello R."/>
            <person name="Artieri C.G."/>
            <person name="Barbash D.A."/>
            <person name="Barker D."/>
            <person name="Barsanti P."/>
            <person name="Batterham P."/>
            <person name="Batzoglou S."/>
            <person name="Begun D."/>
            <person name="Bhutkar A."/>
            <person name="Blanco E."/>
            <person name="Bosak S.A."/>
            <person name="Bradley R.K."/>
            <person name="Brand A.D."/>
            <person name="Brent M.R."/>
            <person name="Brooks A.N."/>
            <person name="Brown R.H."/>
            <person name="Butlin R.K."/>
            <person name="Caggese C."/>
            <person name="Calvi B.R."/>
            <person name="Bernardo de Carvalho A."/>
            <person name="Caspi A."/>
            <person name="Castrezana S."/>
            <person name="Celniker S.E."/>
            <person name="Chang J.L."/>
            <person name="Chapple C."/>
            <person name="Chatterji S."/>
            <person name="Chinwalla A."/>
            <person name="Civetta A."/>
            <person name="Clifton S.W."/>
            <person name="Comeron J.M."/>
            <person name="Costello J.C."/>
            <person name="Coyne J.A."/>
            <person name="Daub J."/>
            <person name="David R.G."/>
            <person name="Delcher A.L."/>
            <person name="Delehaunty K."/>
            <person name="Do C.B."/>
            <person name="Ebling H."/>
            <person name="Edwards K."/>
            <person name="Eickbush T."/>
            <person name="Evans J.D."/>
            <person name="Filipski A."/>
            <person name="Findeiss S."/>
            <person name="Freyhult E."/>
            <person name="Fulton L."/>
            <person name="Fulton R."/>
            <person name="Garcia A.C."/>
            <person name="Gardiner A."/>
            <person name="Garfield D.A."/>
            <person name="Garvin B.E."/>
            <person name="Gibson G."/>
            <person name="Gilbert D."/>
            <person name="Gnerre S."/>
            <person name="Godfrey J."/>
            <person name="Good R."/>
            <person name="Gotea V."/>
            <person name="Gravely B."/>
            <person name="Greenberg A.J."/>
            <person name="Griffiths-Jones S."/>
            <person name="Gross S."/>
            <person name="Guigo R."/>
            <person name="Gustafson E.A."/>
            <person name="Haerty W."/>
            <person name="Hahn M.W."/>
            <person name="Halligan D.L."/>
            <person name="Halpern A.L."/>
            <person name="Halter G.M."/>
            <person name="Han M.V."/>
            <person name="Heger A."/>
            <person name="Hillier L."/>
            <person name="Hinrichs A.S."/>
            <person name="Holmes I."/>
            <person name="Hoskins R.A."/>
            <person name="Hubisz M.J."/>
            <person name="Hultmark D."/>
            <person name="Huntley M.A."/>
            <person name="Jaffe D.B."/>
            <person name="Jagadeeshan S."/>
            <person name="Jeck W.R."/>
            <person name="Johnson J."/>
            <person name="Jones C.D."/>
            <person name="Jordan W.C."/>
            <person name="Karpen G.H."/>
            <person name="Kataoka E."/>
            <person name="Keightley P.D."/>
            <person name="Kheradpour P."/>
            <person name="Kirkness E.F."/>
            <person name="Koerich L.B."/>
            <person name="Kristiansen K."/>
            <person name="Kudrna D."/>
            <person name="Kulathinal R.J."/>
            <person name="Kumar S."/>
            <person name="Kwok R."/>
            <person name="Lander E."/>
            <person name="Langley C.H."/>
            <person name="Lapoint R."/>
            <person name="Lazzaro B.P."/>
            <person name="Lee S.J."/>
            <person name="Levesque L."/>
            <person name="Li R."/>
            <person name="Lin C.F."/>
            <person name="Lin M.F."/>
            <person name="Lindblad-Toh K."/>
            <person name="Llopart A."/>
            <person name="Long M."/>
            <person name="Low L."/>
            <person name="Lozovsky E."/>
            <person name="Lu J."/>
            <person name="Luo M."/>
            <person name="Machado C.A."/>
            <person name="Makalowski W."/>
            <person name="Marzo M."/>
            <person name="Matsuda M."/>
            <person name="Matzkin L."/>
            <person name="McAllister B."/>
            <person name="McBride C.S."/>
            <person name="McKernan B."/>
            <person name="McKernan K."/>
            <person name="Mendez-Lago M."/>
            <person name="Minx P."/>
            <person name="Mollenhauer M.U."/>
            <person name="Montooth K."/>
            <person name="Mount S.M."/>
            <person name="Mu X."/>
            <person name="Myers E."/>
            <person name="Negre B."/>
            <person name="Newfeld S."/>
            <person name="Nielsen R."/>
            <person name="Noor M.A."/>
            <person name="O'Grady P."/>
            <person name="Pachter L."/>
            <person name="Papaceit M."/>
            <person name="Parisi M.J."/>
            <person name="Parisi M."/>
            <person name="Parts L."/>
            <person name="Pedersen J.S."/>
            <person name="Pesole G."/>
            <person name="Phillippy A.M."/>
            <person name="Ponting C.P."/>
            <person name="Pop M."/>
            <person name="Porcelli D."/>
            <person name="Powell J.R."/>
            <person name="Prohaska S."/>
            <person name="Pruitt K."/>
            <person name="Puig M."/>
            <person name="Quesneville H."/>
            <person name="Ram K.R."/>
            <person name="Rand D."/>
            <person name="Rasmussen M.D."/>
            <person name="Reed L.K."/>
            <person name="Reenan R."/>
            <person name="Reily A."/>
            <person name="Remington K.A."/>
            <person name="Rieger T.T."/>
            <person name="Ritchie M.G."/>
            <person name="Robin C."/>
            <person name="Rogers Y.H."/>
            <person name="Rohde C."/>
            <person name="Rozas J."/>
            <person name="Rubenfield M.J."/>
            <person name="Ruiz A."/>
            <person name="Russo S."/>
            <person name="Salzberg S.L."/>
            <person name="Sanchez-Gracia A."/>
            <person name="Saranga D.J."/>
            <person name="Sato H."/>
            <person name="Schaeffer S.W."/>
            <person name="Schatz M.C."/>
            <person name="Schlenke T."/>
            <person name="Schwartz R."/>
            <person name="Segarra C."/>
            <person name="Singh R.S."/>
            <person name="Sirot L."/>
            <person name="Sirota M."/>
            <person name="Sisneros N.B."/>
            <person name="Smith C.D."/>
            <person name="Smith T.F."/>
            <person name="Spieth J."/>
            <person name="Stage D.E."/>
            <person name="Stark A."/>
            <person name="Stephan W."/>
            <person name="Strausberg R.L."/>
            <person name="Strempel S."/>
            <person name="Sturgill D."/>
            <person name="Sutton G."/>
            <person name="Sutton G.G."/>
            <person name="Tao W."/>
            <person name="Teichmann S."/>
            <person name="Tobari Y.N."/>
            <person name="Tomimura Y."/>
            <person name="Tsolas J.M."/>
            <person name="Valente V.L."/>
            <person name="Venter E."/>
            <person name="Venter J.C."/>
            <person name="Vicario S."/>
            <person name="Vieira F.G."/>
            <person name="Vilella A.J."/>
            <person name="Villasante A."/>
            <person name="Walenz B."/>
            <person name="Wang J."/>
            <person name="Wasserman M."/>
            <person name="Watts T."/>
            <person name="Wilson D."/>
            <person name="Wilson R.K."/>
            <person name="Wing R.A."/>
            <person name="Wolfner M.F."/>
            <person name="Wong A."/>
            <person name="Wong G.K."/>
            <person name="Wu C.I."/>
            <person name="Wu G."/>
            <person name="Yamamoto D."/>
            <person name="Yang H.P."/>
            <person name="Yang S.P."/>
            <person name="Yorke J.A."/>
            <person name="Yoshida K."/>
            <person name="Zdobnov E."/>
            <person name="Zhang P."/>
            <person name="Zhang Y."/>
            <person name="Zimin A.V."/>
            <person name="Baldwin J."/>
            <person name="Abdouelleil A."/>
            <person name="Abdulkadir J."/>
            <person name="Abebe A."/>
            <person name="Abera B."/>
            <person name="Abreu J."/>
            <person name="Acer S.C."/>
            <person name="Aftuck L."/>
            <person name="Alexander A."/>
            <person name="An P."/>
            <person name="Anderson E."/>
            <person name="Anderson S."/>
            <person name="Arachi H."/>
            <person name="Azer M."/>
            <person name="Bachantsang P."/>
            <person name="Barry A."/>
            <person name="Bayul T."/>
            <person name="Berlin A."/>
            <person name="Bessette D."/>
            <person name="Bloom T."/>
            <person name="Blye J."/>
            <person name="Boguslavskiy L."/>
            <person name="Bonnet C."/>
            <person name="Boukhgalter B."/>
            <person name="Bourzgui I."/>
            <person name="Brown A."/>
            <person name="Cahill P."/>
            <person name="Channer S."/>
            <person name="Cheshatsang Y."/>
            <person name="Chuda L."/>
            <person name="Citroen M."/>
            <person name="Collymore A."/>
            <person name="Cooke P."/>
            <person name="Costello M."/>
            <person name="D'Aco K."/>
            <person name="Daza R."/>
            <person name="De Haan G."/>
            <person name="DeGray S."/>
            <person name="DeMaso C."/>
            <person name="Dhargay N."/>
            <person name="Dooley K."/>
            <person name="Dooley E."/>
            <person name="Doricent M."/>
            <person name="Dorje P."/>
            <person name="Dorjee K."/>
            <person name="Dupes A."/>
            <person name="Elong R."/>
            <person name="Falk J."/>
            <person name="Farina A."/>
            <person name="Faro S."/>
            <person name="Ferguson D."/>
            <person name="Fisher S."/>
            <person name="Foley C.D."/>
            <person name="Franke A."/>
            <person name="Friedrich D."/>
            <person name="Gadbois L."/>
            <person name="Gearin G."/>
            <person name="Gearin C.R."/>
            <person name="Giannoukos G."/>
            <person name="Goode T."/>
            <person name="Graham J."/>
            <person name="Grandbois E."/>
            <person name="Grewal S."/>
            <person name="Gyaltsen K."/>
            <person name="Hafez N."/>
            <person name="Hagos B."/>
            <person name="Hall J."/>
            <person name="Henson C."/>
            <person name="Hollinger A."/>
            <person name="Honan T."/>
            <person name="Huard M.D."/>
            <person name="Hughes L."/>
            <person name="Hurhula B."/>
            <person name="Husby M.E."/>
            <person name="Kamat A."/>
            <person name="Kanga B."/>
            <person name="Kashin S."/>
            <person name="Khazanovich D."/>
            <person name="Kisner P."/>
            <person name="Lance K."/>
            <person name="Lara M."/>
            <person name="Lee W."/>
            <person name="Lennon N."/>
            <person name="Letendre F."/>
            <person name="LeVine R."/>
            <person name="Lipovsky A."/>
            <person name="Liu X."/>
            <person name="Liu J."/>
            <person name="Liu S."/>
            <person name="Lokyitsang T."/>
            <person name="Lokyitsang Y."/>
            <person name="Lubonja R."/>
            <person name="Lui A."/>
            <person name="MacDonald P."/>
            <person name="Magnisalis V."/>
            <person name="Maru K."/>
            <person name="Matthews C."/>
            <person name="McCusker W."/>
            <person name="McDonough S."/>
            <person name="Mehta T."/>
            <person name="Meldrim J."/>
            <person name="Meneus L."/>
            <person name="Mihai O."/>
            <person name="Mihalev A."/>
            <person name="Mihova T."/>
            <person name="Mittelman R."/>
            <person name="Mlenga V."/>
            <person name="Montmayeur A."/>
            <person name="Mulrain L."/>
            <person name="Navidi A."/>
            <person name="Naylor J."/>
            <person name="Negash T."/>
            <person name="Nguyen T."/>
            <person name="Nguyen N."/>
            <person name="Nicol R."/>
            <person name="Norbu C."/>
            <person name="Norbu N."/>
            <person name="Novod N."/>
            <person name="O'Neill B."/>
            <person name="Osman S."/>
            <person name="Markiewicz E."/>
            <person name="Oyono O.L."/>
            <person name="Patti C."/>
            <person name="Phunkhang P."/>
            <person name="Pierre F."/>
            <person name="Priest M."/>
            <person name="Raghuraman S."/>
            <person name="Rege F."/>
            <person name="Reyes R."/>
            <person name="Rise C."/>
            <person name="Rogov P."/>
            <person name="Ross K."/>
            <person name="Ryan E."/>
            <person name="Settipalli S."/>
            <person name="Shea T."/>
            <person name="Sherpa N."/>
            <person name="Shi L."/>
            <person name="Shih D."/>
            <person name="Sparrow T."/>
            <person name="Spaulding J."/>
            <person name="Stalker J."/>
            <person name="Stange-Thomann N."/>
            <person name="Stavropoulos S."/>
            <person name="Stone C."/>
            <person name="Strader C."/>
            <person name="Tesfaye S."/>
            <person name="Thomson T."/>
            <person name="Thoulutsang Y."/>
            <person name="Thoulutsang D."/>
            <person name="Topham K."/>
            <person name="Topping I."/>
            <person name="Tsamla T."/>
            <person name="Vassiliev H."/>
            <person name="Vo A."/>
            <person name="Wangchuk T."/>
            <person name="Wangdi T."/>
            <person name="Weiand M."/>
            <person name="Wilkinson J."/>
            <person name="Wilson A."/>
            <person name="Yadav S."/>
            <person name="Young G."/>
            <person name="Yu Q."/>
            <person name="Zembek L."/>
            <person name="Zhong D."/>
            <person name="Zimmer A."/>
            <person name="Zwirko Z."/>
            <person name="Jaffe D.B."/>
            <person name="Alvarez P."/>
            <person name="Brockman W."/>
            <person name="Butler J."/>
            <person name="Chin C."/>
            <person name="Gnerre S."/>
            <person name="Grabherr M."/>
            <person name="Kleber M."/>
            <person name="Mauceli E."/>
            <person name="MacCallum I."/>
        </authorList>
    </citation>
    <scope>NUCLEOTIDE SEQUENCE [LARGE SCALE GENOMIC DNA]</scope>
    <source>
        <strain evidence="4">Tucson 15010-1051.87</strain>
    </source>
</reference>
<evidence type="ECO:0000259" key="2">
    <source>
        <dbReference type="Pfam" id="PF10252"/>
    </source>
</evidence>
<gene>
    <name evidence="3" type="primary">Dvir\GJ15648</name>
    <name evidence="3" type="ORF">Dvir_GJ15648</name>
</gene>
<dbReference type="PhylomeDB" id="B4MAK3"/>
<dbReference type="EMBL" id="CH940655">
    <property type="protein sequence ID" value="EDW66262.1"/>
    <property type="molecule type" value="Genomic_DNA"/>
</dbReference>
<dbReference type="KEGG" id="dvi:6634401"/>
<feature type="compositionally biased region" description="Basic residues" evidence="1">
    <location>
        <begin position="1"/>
        <end position="13"/>
    </location>
</feature>
<dbReference type="InterPro" id="IPR039876">
    <property type="entry name" value="HAP28"/>
</dbReference>
<evidence type="ECO:0000256" key="1">
    <source>
        <dbReference type="SAM" id="MobiDB-lite"/>
    </source>
</evidence>
<dbReference type="SMR" id="B4MAK3"/>
<organism evidence="3 4">
    <name type="scientific">Drosophila virilis</name>
    <name type="common">Fruit fly</name>
    <dbReference type="NCBI Taxonomy" id="7244"/>
    <lineage>
        <taxon>Eukaryota</taxon>
        <taxon>Metazoa</taxon>
        <taxon>Ecdysozoa</taxon>
        <taxon>Arthropoda</taxon>
        <taxon>Hexapoda</taxon>
        <taxon>Insecta</taxon>
        <taxon>Pterygota</taxon>
        <taxon>Neoptera</taxon>
        <taxon>Endopterygota</taxon>
        <taxon>Diptera</taxon>
        <taxon>Brachycera</taxon>
        <taxon>Muscomorpha</taxon>
        <taxon>Ephydroidea</taxon>
        <taxon>Drosophilidae</taxon>
        <taxon>Drosophila</taxon>
    </lineage>
</organism>
<evidence type="ECO:0000313" key="4">
    <source>
        <dbReference type="Proteomes" id="UP000008792"/>
    </source>
</evidence>
<dbReference type="Pfam" id="PF10252">
    <property type="entry name" value="PP28"/>
    <property type="match status" value="1"/>
</dbReference>
<dbReference type="InParanoid" id="B4MAK3"/>
<evidence type="ECO:0000313" key="3">
    <source>
        <dbReference type="EMBL" id="EDW66262.1"/>
    </source>
</evidence>
<dbReference type="InterPro" id="IPR019380">
    <property type="entry name" value="Casein_kinase_sb_PP28"/>
</dbReference>
<name>B4MAK3_DROVI</name>
<dbReference type="OrthoDB" id="7867733at2759"/>
<dbReference type="AlphaFoldDB" id="B4MAK3"/>
<feature type="compositionally biased region" description="Polar residues" evidence="1">
    <location>
        <begin position="168"/>
        <end position="181"/>
    </location>
</feature>
<proteinExistence type="predicted"/>
<protein>
    <recommendedName>
        <fullName evidence="2">Casein kinase substrate phosphoprotein PP28 domain-containing protein</fullName>
    </recommendedName>
</protein>
<feature type="compositionally biased region" description="Basic and acidic residues" evidence="1">
    <location>
        <begin position="154"/>
        <end position="167"/>
    </location>
</feature>
<keyword evidence="4" id="KW-1185">Reference proteome</keyword>
<feature type="compositionally biased region" description="Polar residues" evidence="1">
    <location>
        <begin position="129"/>
        <end position="139"/>
    </location>
</feature>
<feature type="region of interest" description="Disordered" evidence="1">
    <location>
        <begin position="48"/>
        <end position="74"/>
    </location>
</feature>
<dbReference type="Proteomes" id="UP000008792">
    <property type="component" value="Unassembled WGS sequence"/>
</dbReference>
<feature type="region of interest" description="Disordered" evidence="1">
    <location>
        <begin position="1"/>
        <end position="29"/>
    </location>
</feature>
<feature type="region of interest" description="Disordered" evidence="1">
    <location>
        <begin position="109"/>
        <end position="230"/>
    </location>
</feature>